<feature type="compositionally biased region" description="Basic and acidic residues" evidence="1">
    <location>
        <begin position="1"/>
        <end position="21"/>
    </location>
</feature>
<dbReference type="EMBL" id="VBQZ03000178">
    <property type="protein sequence ID" value="MXQ96978.1"/>
    <property type="molecule type" value="Genomic_DNA"/>
</dbReference>
<evidence type="ECO:0000256" key="1">
    <source>
        <dbReference type="SAM" id="MobiDB-lite"/>
    </source>
</evidence>
<dbReference type="Proteomes" id="UP000322234">
    <property type="component" value="Unassembled WGS sequence"/>
</dbReference>
<reference evidence="2" key="1">
    <citation type="submission" date="2019-10" db="EMBL/GenBank/DDBJ databases">
        <title>The sequence and de novo assembly of the wild yak genome.</title>
        <authorList>
            <person name="Liu Y."/>
        </authorList>
    </citation>
    <scope>NUCLEOTIDE SEQUENCE [LARGE SCALE GENOMIC DNA]</scope>
    <source>
        <strain evidence="2">WY2019</strain>
    </source>
</reference>
<name>A0A6B0S3B1_9CETA</name>
<comment type="caution">
    <text evidence="2">The sequence shown here is derived from an EMBL/GenBank/DDBJ whole genome shotgun (WGS) entry which is preliminary data.</text>
</comment>
<sequence length="89" mass="10272">MSRKSEQIIDMKEGGSNDRSGHPNSGQRYRRSMTNIFQVCLTYADYTESPFAFHLRNATSTGFAAVRFCRLFSVYSSFDLLDIDQPVWF</sequence>
<proteinExistence type="predicted"/>
<feature type="region of interest" description="Disordered" evidence="1">
    <location>
        <begin position="1"/>
        <end position="29"/>
    </location>
</feature>
<accession>A0A6B0S3B1</accession>
<evidence type="ECO:0000313" key="2">
    <source>
        <dbReference type="EMBL" id="MXQ96978.1"/>
    </source>
</evidence>
<dbReference type="AlphaFoldDB" id="A0A6B0S3B1"/>
<evidence type="ECO:0000313" key="3">
    <source>
        <dbReference type="Proteomes" id="UP000322234"/>
    </source>
</evidence>
<organism evidence="2 3">
    <name type="scientific">Bos mutus</name>
    <name type="common">wild yak</name>
    <dbReference type="NCBI Taxonomy" id="72004"/>
    <lineage>
        <taxon>Eukaryota</taxon>
        <taxon>Metazoa</taxon>
        <taxon>Chordata</taxon>
        <taxon>Craniata</taxon>
        <taxon>Vertebrata</taxon>
        <taxon>Euteleostomi</taxon>
        <taxon>Mammalia</taxon>
        <taxon>Eutheria</taxon>
        <taxon>Laurasiatheria</taxon>
        <taxon>Artiodactyla</taxon>
        <taxon>Ruminantia</taxon>
        <taxon>Pecora</taxon>
        <taxon>Bovidae</taxon>
        <taxon>Bovinae</taxon>
        <taxon>Bos</taxon>
    </lineage>
</organism>
<keyword evidence="3" id="KW-1185">Reference proteome</keyword>
<gene>
    <name evidence="2" type="ORF">E5288_WYG008618</name>
</gene>
<protein>
    <submittedName>
        <fullName evidence="2">Uncharacterized protein</fullName>
    </submittedName>
</protein>